<dbReference type="InterPro" id="IPR039667">
    <property type="entry name" value="Dolichyldiphosphatase_PAP2"/>
</dbReference>
<evidence type="ECO:0000256" key="5">
    <source>
        <dbReference type="ARBA" id="ARBA00022692"/>
    </source>
</evidence>
<feature type="transmembrane region" description="Helical" evidence="12">
    <location>
        <begin position="136"/>
        <end position="159"/>
    </location>
</feature>
<feature type="domain" description="Phosphatidic acid phosphatase type 2/haloperoxidase" evidence="13">
    <location>
        <begin position="62"/>
        <end position="182"/>
    </location>
</feature>
<evidence type="ECO:0000256" key="7">
    <source>
        <dbReference type="ARBA" id="ARBA00022989"/>
    </source>
</evidence>
<dbReference type="EC" id="3.6.1.43" evidence="3"/>
<proteinExistence type="inferred from homology"/>
<dbReference type="SUPFAM" id="SSF48317">
    <property type="entry name" value="Acid phosphatase/Vanadium-dependent haloperoxidase"/>
    <property type="match status" value="1"/>
</dbReference>
<feature type="transmembrane region" description="Helical" evidence="12">
    <location>
        <begin position="107"/>
        <end position="124"/>
    </location>
</feature>
<dbReference type="SMART" id="SM00014">
    <property type="entry name" value="acidPPc"/>
    <property type="match status" value="1"/>
</dbReference>
<evidence type="ECO:0000256" key="11">
    <source>
        <dbReference type="ARBA" id="ARBA00047349"/>
    </source>
</evidence>
<protein>
    <recommendedName>
        <fullName evidence="4">Dolichyldiphosphatase 1</fullName>
        <ecNumber evidence="3">3.6.1.43</ecNumber>
    </recommendedName>
    <alternativeName>
        <fullName evidence="10">Dolichyl pyrophosphate phosphatase 1</fullName>
    </alternativeName>
</protein>
<comment type="catalytic activity">
    <reaction evidence="11">
        <text>a di-trans,poly-cis-dolichyl diphosphate + H2O = a di-trans,poly-cis-dolichyl phosphate + phosphate + H(+)</text>
        <dbReference type="Rhea" id="RHEA:14385"/>
        <dbReference type="Rhea" id="RHEA-COMP:19498"/>
        <dbReference type="Rhea" id="RHEA-COMP:19506"/>
        <dbReference type="ChEBI" id="CHEBI:15377"/>
        <dbReference type="ChEBI" id="CHEBI:15378"/>
        <dbReference type="ChEBI" id="CHEBI:43474"/>
        <dbReference type="ChEBI" id="CHEBI:57497"/>
        <dbReference type="ChEBI" id="CHEBI:57683"/>
        <dbReference type="EC" id="3.6.1.43"/>
    </reaction>
</comment>
<reference evidence="15" key="1">
    <citation type="submission" date="2022-11" db="UniProtKB">
        <authorList>
            <consortium name="WormBaseParasite"/>
        </authorList>
    </citation>
    <scope>IDENTIFICATION</scope>
</reference>
<dbReference type="GO" id="GO:0042392">
    <property type="term" value="F:sphingosine-1-phosphate phosphatase activity"/>
    <property type="evidence" value="ECO:0007669"/>
    <property type="project" value="TreeGrafter"/>
</dbReference>
<dbReference type="InterPro" id="IPR000326">
    <property type="entry name" value="PAP2/HPO"/>
</dbReference>
<dbReference type="PANTHER" id="PTHR14969:SF13">
    <property type="entry name" value="AT30094P"/>
    <property type="match status" value="1"/>
</dbReference>
<dbReference type="AlphaFoldDB" id="A0A914WKB0"/>
<comment type="function">
    <text evidence="9">Required for efficient N-glycosylation. Necessary for maintaining optimal levels of dolichol-linked oligosaccharides. Hydrolyzes dolichyl pyrophosphate at a very high rate and dolichyl monophosphate at a much lower rate. Does not act on phosphatidate.</text>
</comment>
<evidence type="ECO:0000256" key="6">
    <source>
        <dbReference type="ARBA" id="ARBA00022801"/>
    </source>
</evidence>
<dbReference type="InterPro" id="IPR036938">
    <property type="entry name" value="PAP2/HPO_sf"/>
</dbReference>
<dbReference type="CDD" id="cd03382">
    <property type="entry name" value="PAP2_dolichyldiphosphatase"/>
    <property type="match status" value="1"/>
</dbReference>
<evidence type="ECO:0000256" key="2">
    <source>
        <dbReference type="ARBA" id="ARBA00005518"/>
    </source>
</evidence>
<dbReference type="Proteomes" id="UP000887566">
    <property type="component" value="Unplaced"/>
</dbReference>
<evidence type="ECO:0000256" key="8">
    <source>
        <dbReference type="ARBA" id="ARBA00023136"/>
    </source>
</evidence>
<keyword evidence="7 12" id="KW-1133">Transmembrane helix</keyword>
<name>A0A914WKB0_9BILA</name>
<evidence type="ECO:0000256" key="12">
    <source>
        <dbReference type="SAM" id="Phobius"/>
    </source>
</evidence>
<keyword evidence="5 12" id="KW-0812">Transmembrane</keyword>
<organism evidence="14 15">
    <name type="scientific">Plectus sambesii</name>
    <dbReference type="NCBI Taxonomy" id="2011161"/>
    <lineage>
        <taxon>Eukaryota</taxon>
        <taxon>Metazoa</taxon>
        <taxon>Ecdysozoa</taxon>
        <taxon>Nematoda</taxon>
        <taxon>Chromadorea</taxon>
        <taxon>Plectida</taxon>
        <taxon>Plectina</taxon>
        <taxon>Plectoidea</taxon>
        <taxon>Plectidae</taxon>
        <taxon>Plectus</taxon>
    </lineage>
</organism>
<accession>A0A914WKB0</accession>
<evidence type="ECO:0000256" key="1">
    <source>
        <dbReference type="ARBA" id="ARBA00004141"/>
    </source>
</evidence>
<dbReference type="GO" id="GO:0016020">
    <property type="term" value="C:membrane"/>
    <property type="evidence" value="ECO:0007669"/>
    <property type="project" value="UniProtKB-SubCell"/>
</dbReference>
<dbReference type="GO" id="GO:0047874">
    <property type="term" value="F:dolichyldiphosphatase activity"/>
    <property type="evidence" value="ECO:0007669"/>
    <property type="project" value="UniProtKB-EC"/>
</dbReference>
<dbReference type="WBParaSite" id="PSAMB.scaffold4283size15106.g23890.t1">
    <property type="protein sequence ID" value="PSAMB.scaffold4283size15106.g23890.t1"/>
    <property type="gene ID" value="PSAMB.scaffold4283size15106.g23890"/>
</dbReference>
<keyword evidence="14" id="KW-1185">Reference proteome</keyword>
<evidence type="ECO:0000313" key="14">
    <source>
        <dbReference type="Proteomes" id="UP000887566"/>
    </source>
</evidence>
<keyword evidence="8 12" id="KW-0472">Membrane</keyword>
<dbReference type="Pfam" id="PF01569">
    <property type="entry name" value="PAP2"/>
    <property type="match status" value="1"/>
</dbReference>
<sequence length="242" mass="27538">MERIVEKAATDGDILWKPFSLTYVTYIEGDLFGKVLAVASLAPLAIFVSYGTLVVFRRDLCTIFALIGQLLNEVINYALKHTIKDPRPNILGLPHIHYGKYGFPSNHSQFICFFAAFSSLLLLFRLKQNGSQSMKLLRRFYALCCWLLAFIICFGRVYLGQHTTHQVIGGCMIGAAFGSFWFIFLHYGLTPFFPLIASWSICEWLLVRDTTLIPNILFFEYMSARSEGRARSRKHSLKPKSG</sequence>
<keyword evidence="6" id="KW-0378">Hydrolase</keyword>
<comment type="similarity">
    <text evidence="2">Belongs to the dolichyldiphosphatase family.</text>
</comment>
<evidence type="ECO:0000313" key="15">
    <source>
        <dbReference type="WBParaSite" id="PSAMB.scaffold4283size15106.g23890.t1"/>
    </source>
</evidence>
<evidence type="ECO:0000256" key="3">
    <source>
        <dbReference type="ARBA" id="ARBA00012508"/>
    </source>
</evidence>
<evidence type="ECO:0000256" key="4">
    <source>
        <dbReference type="ARBA" id="ARBA00014821"/>
    </source>
</evidence>
<comment type="subcellular location">
    <subcellularLocation>
        <location evidence="1">Membrane</location>
        <topology evidence="1">Multi-pass membrane protein</topology>
    </subcellularLocation>
</comment>
<evidence type="ECO:0000256" key="9">
    <source>
        <dbReference type="ARBA" id="ARBA00024907"/>
    </source>
</evidence>
<evidence type="ECO:0000259" key="13">
    <source>
        <dbReference type="SMART" id="SM00014"/>
    </source>
</evidence>
<dbReference type="PANTHER" id="PTHR14969">
    <property type="entry name" value="SPHINGOSINE-1-PHOSPHATE PHOSPHOHYDROLASE"/>
    <property type="match status" value="1"/>
</dbReference>
<feature type="transmembrane region" description="Helical" evidence="12">
    <location>
        <begin position="31"/>
        <end position="53"/>
    </location>
</feature>
<evidence type="ECO:0000256" key="10">
    <source>
        <dbReference type="ARBA" id="ARBA00030292"/>
    </source>
</evidence>
<feature type="transmembrane region" description="Helical" evidence="12">
    <location>
        <begin position="165"/>
        <end position="185"/>
    </location>
</feature>
<dbReference type="Gene3D" id="1.20.144.10">
    <property type="entry name" value="Phosphatidic acid phosphatase type 2/haloperoxidase"/>
    <property type="match status" value="1"/>
</dbReference>